<feature type="compositionally biased region" description="Polar residues" evidence="1">
    <location>
        <begin position="64"/>
        <end position="80"/>
    </location>
</feature>
<gene>
    <name evidence="2" type="ORF">L5515_018113</name>
</gene>
<evidence type="ECO:0000313" key="2">
    <source>
        <dbReference type="EMBL" id="UMM42187.1"/>
    </source>
</evidence>
<feature type="region of interest" description="Disordered" evidence="1">
    <location>
        <begin position="1"/>
        <end position="150"/>
    </location>
</feature>
<organism evidence="2 3">
    <name type="scientific">Caenorhabditis briggsae</name>
    <dbReference type="NCBI Taxonomy" id="6238"/>
    <lineage>
        <taxon>Eukaryota</taxon>
        <taxon>Metazoa</taxon>
        <taxon>Ecdysozoa</taxon>
        <taxon>Nematoda</taxon>
        <taxon>Chromadorea</taxon>
        <taxon>Rhabditida</taxon>
        <taxon>Rhabditina</taxon>
        <taxon>Rhabditomorpha</taxon>
        <taxon>Rhabditoidea</taxon>
        <taxon>Rhabditidae</taxon>
        <taxon>Peloderinae</taxon>
        <taxon>Caenorhabditis</taxon>
    </lineage>
</organism>
<proteinExistence type="predicted"/>
<dbReference type="EMBL" id="CP092625">
    <property type="protein sequence ID" value="UMM42187.1"/>
    <property type="molecule type" value="Genomic_DNA"/>
</dbReference>
<dbReference type="AlphaFoldDB" id="A0AAE9JS68"/>
<feature type="compositionally biased region" description="Basic and acidic residues" evidence="1">
    <location>
        <begin position="113"/>
        <end position="126"/>
    </location>
</feature>
<protein>
    <submittedName>
        <fullName evidence="2">Uncharacterized protein</fullName>
    </submittedName>
</protein>
<accession>A0AAE9JS68</accession>
<keyword evidence="3" id="KW-1185">Reference proteome</keyword>
<evidence type="ECO:0000313" key="3">
    <source>
        <dbReference type="Proteomes" id="UP000829354"/>
    </source>
</evidence>
<feature type="compositionally biased region" description="Polar residues" evidence="1">
    <location>
        <begin position="100"/>
        <end position="111"/>
    </location>
</feature>
<name>A0AAE9JS68_CAEBR</name>
<reference evidence="2 3" key="1">
    <citation type="submission" date="2022-04" db="EMBL/GenBank/DDBJ databases">
        <title>Chromosome-level reference genomes for two strains of Caenorhabditis briggsae: an improved platform for comparative genomics.</title>
        <authorList>
            <person name="Stevens L."/>
            <person name="Andersen E."/>
        </authorList>
    </citation>
    <scope>NUCLEOTIDE SEQUENCE [LARGE SCALE GENOMIC DNA]</scope>
    <source>
        <strain evidence="2">VX34</strain>
        <tissue evidence="2">Whole-organism</tissue>
    </source>
</reference>
<evidence type="ECO:0000256" key="1">
    <source>
        <dbReference type="SAM" id="MobiDB-lite"/>
    </source>
</evidence>
<dbReference type="Proteomes" id="UP000829354">
    <property type="component" value="Chromosome X"/>
</dbReference>
<sequence>MDQSIIQDIEDSPTESSSSPEYEDALGTAESSDHTEYQDAVSVHNSNSPDRSNDSDATDVVETEPSSGKDNNVSEGTSCSKGDRSDGLSDVATPEPGSSERGSTSVGSIDNKTGLDKEIQPEDKTKTQSISTSVKKPYDRDSTNPEEPSSKKFSLLQFRVSKYDLKVQASIAKNTLLTIHQTAISIRHHKNNRYRVEAVNVHQ</sequence>